<protein>
    <submittedName>
        <fullName evidence="1 3">Uncharacterized protein</fullName>
    </submittedName>
</protein>
<accession>A0A0R3TD56</accession>
<reference evidence="3" key="1">
    <citation type="submission" date="2017-02" db="UniProtKB">
        <authorList>
            <consortium name="WormBaseParasite"/>
        </authorList>
    </citation>
    <scope>IDENTIFICATION</scope>
</reference>
<sequence>MGLTKLNGESMRLAMTVPITTRKSQLTHQALPDQLLAASTTTGVEPGHIDPSRFTRCIADYVLHGCFPSFYMDASHLFIDIDFASNSATQAKSVWLSGTNSQTLPLSYVLAMLFDSMSFQISQNFNEHSLFPNTRNGTKWYSLYIHYI</sequence>
<evidence type="ECO:0000313" key="3">
    <source>
        <dbReference type="WBParaSite" id="HNAJ_0000499501-mRNA-1"/>
    </source>
</evidence>
<gene>
    <name evidence="1" type="ORF">HNAJ_LOCUS4993</name>
</gene>
<reference evidence="1 2" key="2">
    <citation type="submission" date="2018-11" db="EMBL/GenBank/DDBJ databases">
        <authorList>
            <consortium name="Pathogen Informatics"/>
        </authorList>
    </citation>
    <scope>NUCLEOTIDE SEQUENCE [LARGE SCALE GENOMIC DNA]</scope>
</reference>
<proteinExistence type="predicted"/>
<organism evidence="3">
    <name type="scientific">Rodentolepis nana</name>
    <name type="common">Dwarf tapeworm</name>
    <name type="synonym">Hymenolepis nana</name>
    <dbReference type="NCBI Taxonomy" id="102285"/>
    <lineage>
        <taxon>Eukaryota</taxon>
        <taxon>Metazoa</taxon>
        <taxon>Spiralia</taxon>
        <taxon>Lophotrochozoa</taxon>
        <taxon>Platyhelminthes</taxon>
        <taxon>Cestoda</taxon>
        <taxon>Eucestoda</taxon>
        <taxon>Cyclophyllidea</taxon>
        <taxon>Hymenolepididae</taxon>
        <taxon>Rodentolepis</taxon>
    </lineage>
</organism>
<evidence type="ECO:0000313" key="1">
    <source>
        <dbReference type="EMBL" id="VDO00853.1"/>
    </source>
</evidence>
<dbReference type="EMBL" id="UZAE01003917">
    <property type="protein sequence ID" value="VDO00853.1"/>
    <property type="molecule type" value="Genomic_DNA"/>
</dbReference>
<dbReference type="AlphaFoldDB" id="A0A0R3TD56"/>
<dbReference type="Proteomes" id="UP000278807">
    <property type="component" value="Unassembled WGS sequence"/>
</dbReference>
<name>A0A0R3TD56_RODNA</name>
<evidence type="ECO:0000313" key="2">
    <source>
        <dbReference type="Proteomes" id="UP000278807"/>
    </source>
</evidence>
<keyword evidence="2" id="KW-1185">Reference proteome</keyword>
<dbReference type="WBParaSite" id="HNAJ_0000499501-mRNA-1">
    <property type="protein sequence ID" value="HNAJ_0000499501-mRNA-1"/>
    <property type="gene ID" value="HNAJ_0000499501"/>
</dbReference>